<accession>A0ABR7ZAC9</accession>
<reference evidence="2 3" key="1">
    <citation type="journal article" date="2020" name="Insects">
        <title>Bacteria Belonging to Pseudomonas typographi sp. nov. from the Bark Beetle Ips typographus Have Genomic Potential to Aid in the Host Ecology.</title>
        <authorList>
            <person name="Peral-Aranega E."/>
            <person name="Saati-Santamaria Z."/>
            <person name="Kolarik M."/>
            <person name="Rivas R."/>
            <person name="Garcia-Fraile P."/>
        </authorList>
    </citation>
    <scope>NUCLEOTIDE SEQUENCE [LARGE SCALE GENOMIC DNA]</scope>
    <source>
        <strain evidence="2 3">CA3A</strain>
    </source>
</reference>
<feature type="non-terminal residue" evidence="2">
    <location>
        <position position="1"/>
    </location>
</feature>
<dbReference type="PANTHER" id="PTHR36251:SF2">
    <property type="entry name" value="GIFSY-2 PROPHAGE HOST SPECIFICITY PROTEIN J, PHAGE LAMBDA"/>
    <property type="match status" value="1"/>
</dbReference>
<dbReference type="PANTHER" id="PTHR36251">
    <property type="entry name" value="FELS-1 PROPHAGE HOST SPECIFICITY PROTEIN-RELATED"/>
    <property type="match status" value="1"/>
</dbReference>
<organism evidence="2 3">
    <name type="scientific">Pseudomonas typographi</name>
    <dbReference type="NCBI Taxonomy" id="2715964"/>
    <lineage>
        <taxon>Bacteria</taxon>
        <taxon>Pseudomonadati</taxon>
        <taxon>Pseudomonadota</taxon>
        <taxon>Gammaproteobacteria</taxon>
        <taxon>Pseudomonadales</taxon>
        <taxon>Pseudomonadaceae</taxon>
        <taxon>Pseudomonas</taxon>
    </lineage>
</organism>
<feature type="domain" description="Tip attachment protein J central straight fiber" evidence="1">
    <location>
        <begin position="1"/>
        <end position="57"/>
    </location>
</feature>
<evidence type="ECO:0000259" key="1">
    <source>
        <dbReference type="Pfam" id="PF09327"/>
    </source>
</evidence>
<dbReference type="Pfam" id="PF09327">
    <property type="entry name" value="Phage_Tail_Tip"/>
    <property type="match status" value="1"/>
</dbReference>
<dbReference type="Proteomes" id="UP000805841">
    <property type="component" value="Unassembled WGS sequence"/>
</dbReference>
<dbReference type="RefSeq" id="WP_190427631.1">
    <property type="nucleotide sequence ID" value="NZ_JAAOCA010000115.1"/>
</dbReference>
<evidence type="ECO:0000313" key="2">
    <source>
        <dbReference type="EMBL" id="MBD1602509.1"/>
    </source>
</evidence>
<proteinExistence type="predicted"/>
<dbReference type="InterPro" id="IPR053171">
    <property type="entry name" value="Viral_Tip_Attach_Protein"/>
</dbReference>
<name>A0ABR7ZAC9_9PSED</name>
<comment type="caution">
    <text evidence="2">The sequence shown here is derived from an EMBL/GenBank/DDBJ whole genome shotgun (WGS) entry which is preliminary data.</text>
</comment>
<protein>
    <recommendedName>
        <fullName evidence="1">Tip attachment protein J central straight fiber domain-containing protein</fullName>
    </recommendedName>
</protein>
<dbReference type="EMBL" id="JAAOCA010000115">
    <property type="protein sequence ID" value="MBD1602509.1"/>
    <property type="molecule type" value="Genomic_DNA"/>
</dbReference>
<sequence length="84" mass="8973">VVQSGQVYISQAFIADGTITSAKIGDYIQSTNYVAGSTGWRMNKDGTFEINGTVSGQGRLLITNSLVQVFDANGGLRVRMGIWA</sequence>
<evidence type="ECO:0000313" key="3">
    <source>
        <dbReference type="Proteomes" id="UP000805841"/>
    </source>
</evidence>
<keyword evidence="3" id="KW-1185">Reference proteome</keyword>
<gene>
    <name evidence="2" type="ORF">HAQ05_27985</name>
</gene>
<dbReference type="InterPro" id="IPR015406">
    <property type="entry name" value="GpJ_CSF"/>
</dbReference>